<keyword evidence="2" id="KW-1185">Reference proteome</keyword>
<evidence type="ECO:0000313" key="1">
    <source>
        <dbReference type="EMBL" id="KDA52849.1"/>
    </source>
</evidence>
<accession>A0A062XU24</accession>
<protein>
    <submittedName>
        <fullName evidence="1">Uncharacterized protein</fullName>
    </submittedName>
</protein>
<name>A0A062XU24_9BACT</name>
<proteinExistence type="predicted"/>
<dbReference type="STRING" id="1312852.EG19_10090"/>
<gene>
    <name evidence="1" type="ORF">EG19_10090</name>
</gene>
<sequence>MWPLVLALVAQVPQFSEKVEVRRVVLQVRVLGADGSPILGLKANNFRVLVDGKEVIPDVVEWVDLSSTGKAPSGEKGAAPESQHLVVVLVQRDLQRARASGLLAFQGRAAEVVEGLPENFKVALLIQDSRLHLVQDFTQDHRRVAEILRQGLFRALPYRAGEPEGPSLRRFLDEETCARAATPEKGLRFLAQALASLPGHRQVILLGWGLGRFSYPGVYMPADYVAASALLEASGIPVFSLDITDADWHTLEIGLIHAAEDTGGLYAKTHLFPAQAQKKLAGALAGYYEVSFPRPEGPVGVHQVEVQLRGVQGNVFCRRTFADPPGLQLP</sequence>
<dbReference type="EMBL" id="JMFG01000050">
    <property type="protein sequence ID" value="KDA52849.1"/>
    <property type="molecule type" value="Genomic_DNA"/>
</dbReference>
<dbReference type="Proteomes" id="UP000027284">
    <property type="component" value="Unassembled WGS sequence"/>
</dbReference>
<evidence type="ECO:0000313" key="2">
    <source>
        <dbReference type="Proteomes" id="UP000027284"/>
    </source>
</evidence>
<dbReference type="AlphaFoldDB" id="A0A062XU24"/>
<organism evidence="1 2">
    <name type="scientific">Thermoanaerobaculum aquaticum</name>
    <dbReference type="NCBI Taxonomy" id="1312852"/>
    <lineage>
        <taxon>Bacteria</taxon>
        <taxon>Pseudomonadati</taxon>
        <taxon>Acidobacteriota</taxon>
        <taxon>Thermoanaerobaculia</taxon>
        <taxon>Thermoanaerobaculales</taxon>
        <taxon>Thermoanaerobaculaceae</taxon>
        <taxon>Thermoanaerobaculum</taxon>
    </lineage>
</organism>
<reference evidence="1 2" key="1">
    <citation type="submission" date="2014-04" db="EMBL/GenBank/DDBJ databases">
        <title>The Genome Sequence of Thermoanaerobaculum aquaticum MP-01, The First Cultivated Group 23 Acidobacterium.</title>
        <authorList>
            <person name="Stamps B.W."/>
            <person name="Losey N.A."/>
            <person name="Lawson P.A."/>
            <person name="Stevenson B.S."/>
        </authorList>
    </citation>
    <scope>NUCLEOTIDE SEQUENCE [LARGE SCALE GENOMIC DNA]</scope>
    <source>
        <strain evidence="1 2">MP-01</strain>
    </source>
</reference>
<comment type="caution">
    <text evidence="1">The sequence shown here is derived from an EMBL/GenBank/DDBJ whole genome shotgun (WGS) entry which is preliminary data.</text>
</comment>